<sequence length="475" mass="52221">MKAFAAAFLLATSLPNSAQTELITLGDSLTFAYEAEFGFQISIPFGETYGDGFDPEEVKNWAEILHQERSPDFDLGARQTLTADFSFFSYDLYFRQDHNWAVPGLKINQLRRFLDNEATLLELIAEDEDFAAFADILATTDFEFELTEMEQQIANSEGRLVFFIGGNDADSIYHLVYEGNPPADFISDYLADSAAILDRVQELNPDLPIVLVNLPHVGITPLIKEAHPTDEVKTGRATAFFGELNRQLAELAQSRGIGYADIFSATLPLLGEQALSVYGVPFANAGSAEGDLNFVWLDGPFSMNFHPNTSAQILIANEIVGAFNEKYGTALRPLGAEEALTTLLRRDPSAVDMDFPTWAISYSLPELSQDDDSDGDGLTAGLEFALGLNPQLSDSEKITSTQVEVEGNSFLEIAYPLRYPASSHVTLMPQSTADLATGFSDFVTLPAEGSDGLFRARLPLERTRGFLRLEARPQE</sequence>
<proteinExistence type="predicted"/>
<accession>A0A934RJQ2</accession>
<gene>
    <name evidence="2" type="ORF">JIN78_01285</name>
</gene>
<evidence type="ECO:0008006" key="4">
    <source>
        <dbReference type="Google" id="ProtNLM"/>
    </source>
</evidence>
<dbReference type="RefSeq" id="WP_200390110.1">
    <property type="nucleotide sequence ID" value="NZ_JAENIO010000002.1"/>
</dbReference>
<keyword evidence="1" id="KW-0732">Signal</keyword>
<dbReference type="SUPFAM" id="SSF52266">
    <property type="entry name" value="SGNH hydrolase"/>
    <property type="match status" value="1"/>
</dbReference>
<dbReference type="GO" id="GO:0016788">
    <property type="term" value="F:hydrolase activity, acting on ester bonds"/>
    <property type="evidence" value="ECO:0007669"/>
    <property type="project" value="InterPro"/>
</dbReference>
<comment type="caution">
    <text evidence="2">The sequence shown here is derived from an EMBL/GenBank/DDBJ whole genome shotgun (WGS) entry which is preliminary data.</text>
</comment>
<dbReference type="InterPro" id="IPR036514">
    <property type="entry name" value="SGNH_hydro_sf"/>
</dbReference>
<name>A0A934RJQ2_9BACT</name>
<dbReference type="EMBL" id="JAENIO010000002">
    <property type="protein sequence ID" value="MBK1832679.1"/>
    <property type="molecule type" value="Genomic_DNA"/>
</dbReference>
<reference evidence="2" key="1">
    <citation type="submission" date="2021-01" db="EMBL/GenBank/DDBJ databases">
        <title>Modified the classification status of verrucomicrobia.</title>
        <authorList>
            <person name="Feng X."/>
        </authorList>
    </citation>
    <scope>NUCLEOTIDE SEQUENCE</scope>
    <source>
        <strain evidence="2">KCTC 12986</strain>
    </source>
</reference>
<dbReference type="Pfam" id="PF00657">
    <property type="entry name" value="Lipase_GDSL"/>
    <property type="match status" value="1"/>
</dbReference>
<feature type="signal peptide" evidence="1">
    <location>
        <begin position="1"/>
        <end position="18"/>
    </location>
</feature>
<organism evidence="2 3">
    <name type="scientific">Roseibacillus ishigakijimensis</name>
    <dbReference type="NCBI Taxonomy" id="454146"/>
    <lineage>
        <taxon>Bacteria</taxon>
        <taxon>Pseudomonadati</taxon>
        <taxon>Verrucomicrobiota</taxon>
        <taxon>Verrucomicrobiia</taxon>
        <taxon>Verrucomicrobiales</taxon>
        <taxon>Verrucomicrobiaceae</taxon>
        <taxon>Roseibacillus</taxon>
    </lineage>
</organism>
<dbReference type="Gene3D" id="3.40.50.1110">
    <property type="entry name" value="SGNH hydrolase"/>
    <property type="match status" value="1"/>
</dbReference>
<feature type="chain" id="PRO_5036749290" description="SGNH/GDSL hydrolase family protein" evidence="1">
    <location>
        <begin position="19"/>
        <end position="475"/>
    </location>
</feature>
<evidence type="ECO:0000313" key="2">
    <source>
        <dbReference type="EMBL" id="MBK1832679.1"/>
    </source>
</evidence>
<dbReference type="AlphaFoldDB" id="A0A934RJQ2"/>
<dbReference type="Proteomes" id="UP000604083">
    <property type="component" value="Unassembled WGS sequence"/>
</dbReference>
<dbReference type="InterPro" id="IPR001087">
    <property type="entry name" value="GDSL"/>
</dbReference>
<keyword evidence="3" id="KW-1185">Reference proteome</keyword>
<evidence type="ECO:0000313" key="3">
    <source>
        <dbReference type="Proteomes" id="UP000604083"/>
    </source>
</evidence>
<protein>
    <recommendedName>
        <fullName evidence="4">SGNH/GDSL hydrolase family protein</fullName>
    </recommendedName>
</protein>
<evidence type="ECO:0000256" key="1">
    <source>
        <dbReference type="SAM" id="SignalP"/>
    </source>
</evidence>